<dbReference type="Proteomes" id="UP000256520">
    <property type="component" value="Unassembled WGS sequence"/>
</dbReference>
<gene>
    <name evidence="2" type="ORF">CWR45_12795</name>
</gene>
<evidence type="ECO:0000313" key="2">
    <source>
        <dbReference type="EMBL" id="RDW17265.1"/>
    </source>
</evidence>
<dbReference type="EMBL" id="PIOD01000014">
    <property type="protein sequence ID" value="RDW17265.1"/>
    <property type="molecule type" value="Genomic_DNA"/>
</dbReference>
<evidence type="ECO:0000256" key="1">
    <source>
        <dbReference type="SAM" id="Phobius"/>
    </source>
</evidence>
<keyword evidence="1" id="KW-1133">Transmembrane helix</keyword>
<name>A0A3D8PQF0_9BACI</name>
<dbReference type="OrthoDB" id="2428268at2"/>
<protein>
    <submittedName>
        <fullName evidence="2">Uncharacterized protein</fullName>
    </submittedName>
</protein>
<feature type="transmembrane region" description="Helical" evidence="1">
    <location>
        <begin position="37"/>
        <end position="55"/>
    </location>
</feature>
<keyword evidence="1" id="KW-0472">Membrane</keyword>
<organism evidence="2 3">
    <name type="scientific">Oceanobacillus chungangensis</name>
    <dbReference type="NCBI Taxonomy" id="1229152"/>
    <lineage>
        <taxon>Bacteria</taxon>
        <taxon>Bacillati</taxon>
        <taxon>Bacillota</taxon>
        <taxon>Bacilli</taxon>
        <taxon>Bacillales</taxon>
        <taxon>Bacillaceae</taxon>
        <taxon>Oceanobacillus</taxon>
    </lineage>
</organism>
<proteinExistence type="predicted"/>
<keyword evidence="3" id="KW-1185">Reference proteome</keyword>
<dbReference type="RefSeq" id="WP_115750276.1">
    <property type="nucleotide sequence ID" value="NZ_PIOD01000014.1"/>
</dbReference>
<dbReference type="SUPFAM" id="SSF54523">
    <property type="entry name" value="Pili subunits"/>
    <property type="match status" value="1"/>
</dbReference>
<sequence length="97" mass="10939">MRTLLELLRVIIIIGILGGLGWLVIGNIYSMNEKVESYSWLGAIAIFVSIFVLYRNNLQFSGWYKGNGRNKLSKKVSLTLVLVSVILIFLPFVLSSF</sequence>
<keyword evidence="1" id="KW-0812">Transmembrane</keyword>
<accession>A0A3D8PQF0</accession>
<evidence type="ECO:0000313" key="3">
    <source>
        <dbReference type="Proteomes" id="UP000256520"/>
    </source>
</evidence>
<comment type="caution">
    <text evidence="2">The sequence shown here is derived from an EMBL/GenBank/DDBJ whole genome shotgun (WGS) entry which is preliminary data.</text>
</comment>
<feature type="transmembrane region" description="Helical" evidence="1">
    <location>
        <begin position="7"/>
        <end position="25"/>
    </location>
</feature>
<dbReference type="AlphaFoldDB" id="A0A3D8PQF0"/>
<reference evidence="3" key="1">
    <citation type="submission" date="2017-11" db="EMBL/GenBank/DDBJ databases">
        <authorList>
            <person name="Zhu W."/>
        </authorList>
    </citation>
    <scope>NUCLEOTIDE SEQUENCE [LARGE SCALE GENOMIC DNA]</scope>
    <source>
        <strain evidence="3">CAU 1051</strain>
    </source>
</reference>
<dbReference type="InterPro" id="IPR045584">
    <property type="entry name" value="Pilin-like"/>
</dbReference>
<feature type="transmembrane region" description="Helical" evidence="1">
    <location>
        <begin position="76"/>
        <end position="94"/>
    </location>
</feature>